<dbReference type="FunFam" id="3.40.50.720:FF:000003">
    <property type="entry name" value="S-(hydroxymethyl)glutathione dehydrogenase"/>
    <property type="match status" value="1"/>
</dbReference>
<sequence length="361" mass="38708">MKAAVLRETRKPLVIEDVQINKPGPHEVLIRTVAAGVCHSDLHFVEGSYPYPLPAVLGHESAGIVEQVGSEVHTVKPGDHVITCLSAFCGHCEHCLTGHMSRCVSPETKRQAGEEPRLMKDAGPMNQFLNLSSFAEYMLIHEHACVAIRKDMPLDRAALIGCSVTTGVGAVIHTSNVRPGETVAVIGCGGVGLAAINGAAIAGAGRIIAIDMQGSKLNLAKEFGATDVVNPKDGDAVKQVMDMTNGGVHHSFEAIGMKQTAEQAFRMLARGGTANIIGMIPVGVNIELHGADFLGEKRIQGSLMGSNRFPVDMPRLVDFYMAGKLKLDDMISRRLKLEQINEAFDELKRGELARSVIVFDS</sequence>
<keyword evidence="4" id="KW-0560">Oxidoreductase</keyword>
<dbReference type="AlphaFoldDB" id="A0A6N6VIL0"/>
<dbReference type="SMART" id="SM00829">
    <property type="entry name" value="PKS_ER"/>
    <property type="match status" value="1"/>
</dbReference>
<evidence type="ECO:0000256" key="1">
    <source>
        <dbReference type="ARBA" id="ARBA00001947"/>
    </source>
</evidence>
<dbReference type="InterPro" id="IPR013149">
    <property type="entry name" value="ADH-like_C"/>
</dbReference>
<dbReference type="InterPro" id="IPR002328">
    <property type="entry name" value="ADH_Zn_CS"/>
</dbReference>
<evidence type="ECO:0000256" key="2">
    <source>
        <dbReference type="ARBA" id="ARBA00022723"/>
    </source>
</evidence>
<dbReference type="Gene3D" id="3.90.180.10">
    <property type="entry name" value="Medium-chain alcohol dehydrogenases, catalytic domain"/>
    <property type="match status" value="1"/>
</dbReference>
<dbReference type="InterPro" id="IPR036291">
    <property type="entry name" value="NAD(P)-bd_dom_sf"/>
</dbReference>
<dbReference type="RefSeq" id="WP_152216431.1">
    <property type="nucleotide sequence ID" value="NZ_JBAQYD010000042.1"/>
</dbReference>
<dbReference type="SUPFAM" id="SSF51735">
    <property type="entry name" value="NAD(P)-binding Rossmann-fold domains"/>
    <property type="match status" value="1"/>
</dbReference>
<dbReference type="PROSITE" id="PS00059">
    <property type="entry name" value="ADH_ZINC"/>
    <property type="match status" value="1"/>
</dbReference>
<protein>
    <submittedName>
        <fullName evidence="8">Zinc-binding dehydrogenase</fullName>
    </submittedName>
</protein>
<evidence type="ECO:0000256" key="6">
    <source>
        <dbReference type="RuleBase" id="RU361277"/>
    </source>
</evidence>
<evidence type="ECO:0000256" key="3">
    <source>
        <dbReference type="ARBA" id="ARBA00022833"/>
    </source>
</evidence>
<dbReference type="GO" id="GO:0008270">
    <property type="term" value="F:zinc ion binding"/>
    <property type="evidence" value="ECO:0007669"/>
    <property type="project" value="InterPro"/>
</dbReference>
<comment type="caution">
    <text evidence="8">The sequence shown here is derived from an EMBL/GenBank/DDBJ whole genome shotgun (WGS) entry which is preliminary data.</text>
</comment>
<dbReference type="Pfam" id="PF08240">
    <property type="entry name" value="ADH_N"/>
    <property type="match status" value="1"/>
</dbReference>
<comment type="similarity">
    <text evidence="6">Belongs to the zinc-containing alcohol dehydrogenase family.</text>
</comment>
<dbReference type="EMBL" id="WESC01000009">
    <property type="protein sequence ID" value="KAB7739622.1"/>
    <property type="molecule type" value="Genomic_DNA"/>
</dbReference>
<dbReference type="Pfam" id="PF00107">
    <property type="entry name" value="ADH_zinc_N"/>
    <property type="match status" value="1"/>
</dbReference>
<name>A0A6N6VIL0_9HYPH</name>
<dbReference type="PANTHER" id="PTHR43880:SF12">
    <property type="entry name" value="ALCOHOL DEHYDROGENASE CLASS-3"/>
    <property type="match status" value="1"/>
</dbReference>
<reference evidence="8 9" key="1">
    <citation type="submission" date="2019-09" db="EMBL/GenBank/DDBJ databases">
        <title>Parvibaculum sedimenti sp. nov., isolated from sediment.</title>
        <authorList>
            <person name="Wang Y."/>
        </authorList>
    </citation>
    <scope>NUCLEOTIDE SEQUENCE [LARGE SCALE GENOMIC DNA]</scope>
    <source>
        <strain evidence="8 9">HXT-9</strain>
    </source>
</reference>
<comment type="cofactor">
    <cofactor evidence="1 6">
        <name>Zn(2+)</name>
        <dbReference type="ChEBI" id="CHEBI:29105"/>
    </cofactor>
</comment>
<dbReference type="CDD" id="cd08279">
    <property type="entry name" value="Zn_ADH_class_III"/>
    <property type="match status" value="1"/>
</dbReference>
<feature type="domain" description="Enoyl reductase (ER)" evidence="7">
    <location>
        <begin position="8"/>
        <end position="357"/>
    </location>
</feature>
<gene>
    <name evidence="8" type="ORF">F2P47_11095</name>
</gene>
<proteinExistence type="inferred from homology"/>
<dbReference type="GO" id="GO:0005829">
    <property type="term" value="C:cytosol"/>
    <property type="evidence" value="ECO:0007669"/>
    <property type="project" value="TreeGrafter"/>
</dbReference>
<dbReference type="InterPro" id="IPR011032">
    <property type="entry name" value="GroES-like_sf"/>
</dbReference>
<dbReference type="Gene3D" id="3.40.50.720">
    <property type="entry name" value="NAD(P)-binding Rossmann-like Domain"/>
    <property type="match status" value="1"/>
</dbReference>
<evidence type="ECO:0000259" key="7">
    <source>
        <dbReference type="SMART" id="SM00829"/>
    </source>
</evidence>
<dbReference type="PANTHER" id="PTHR43880">
    <property type="entry name" value="ALCOHOL DEHYDROGENASE"/>
    <property type="match status" value="1"/>
</dbReference>
<evidence type="ECO:0000256" key="4">
    <source>
        <dbReference type="ARBA" id="ARBA00023002"/>
    </source>
</evidence>
<dbReference type="InterPro" id="IPR013154">
    <property type="entry name" value="ADH-like_N"/>
</dbReference>
<keyword evidence="9" id="KW-1185">Reference proteome</keyword>
<keyword evidence="5" id="KW-0520">NAD</keyword>
<dbReference type="Proteomes" id="UP000468901">
    <property type="component" value="Unassembled WGS sequence"/>
</dbReference>
<dbReference type="SUPFAM" id="SSF50129">
    <property type="entry name" value="GroES-like"/>
    <property type="match status" value="2"/>
</dbReference>
<organism evidence="8 9">
    <name type="scientific">Parvibaculum sedimenti</name>
    <dbReference type="NCBI Taxonomy" id="2608632"/>
    <lineage>
        <taxon>Bacteria</taxon>
        <taxon>Pseudomonadati</taxon>
        <taxon>Pseudomonadota</taxon>
        <taxon>Alphaproteobacteria</taxon>
        <taxon>Hyphomicrobiales</taxon>
        <taxon>Parvibaculaceae</taxon>
        <taxon>Parvibaculum</taxon>
    </lineage>
</organism>
<evidence type="ECO:0000313" key="9">
    <source>
        <dbReference type="Proteomes" id="UP000468901"/>
    </source>
</evidence>
<dbReference type="InterPro" id="IPR020843">
    <property type="entry name" value="ER"/>
</dbReference>
<dbReference type="GO" id="GO:0051903">
    <property type="term" value="F:S-(hydroxymethyl)glutathione dehydrogenase [NAD(P)+] activity"/>
    <property type="evidence" value="ECO:0007669"/>
    <property type="project" value="TreeGrafter"/>
</dbReference>
<keyword evidence="3 6" id="KW-0862">Zinc</keyword>
<accession>A0A6N6VIL0</accession>
<evidence type="ECO:0000313" key="8">
    <source>
        <dbReference type="EMBL" id="KAB7739622.1"/>
    </source>
</evidence>
<dbReference type="GO" id="GO:0046294">
    <property type="term" value="P:formaldehyde catabolic process"/>
    <property type="evidence" value="ECO:0007669"/>
    <property type="project" value="TreeGrafter"/>
</dbReference>
<evidence type="ECO:0000256" key="5">
    <source>
        <dbReference type="ARBA" id="ARBA00023027"/>
    </source>
</evidence>
<keyword evidence="2 6" id="KW-0479">Metal-binding</keyword>